<dbReference type="PROSITE" id="PS50048">
    <property type="entry name" value="ZN2_CY6_FUNGAL_2"/>
    <property type="match status" value="1"/>
</dbReference>
<evidence type="ECO:0000256" key="5">
    <source>
        <dbReference type="SAM" id="MobiDB-lite"/>
    </source>
</evidence>
<feature type="domain" description="Zn(2)-C6 fungal-type" evidence="6">
    <location>
        <begin position="8"/>
        <end position="39"/>
    </location>
</feature>
<keyword evidence="1" id="KW-0805">Transcription regulation</keyword>
<feature type="region of interest" description="Disordered" evidence="5">
    <location>
        <begin position="41"/>
        <end position="117"/>
    </location>
</feature>
<dbReference type="AlphaFoldDB" id="A0A1L9VIB6"/>
<dbReference type="SUPFAM" id="SSF57701">
    <property type="entry name" value="Zn2/Cys6 DNA-binding domain"/>
    <property type="match status" value="1"/>
</dbReference>
<feature type="compositionally biased region" description="Polar residues" evidence="5">
    <location>
        <begin position="187"/>
        <end position="204"/>
    </location>
</feature>
<dbReference type="STRING" id="1160497.A0A1L9VIB6"/>
<dbReference type="GO" id="GO:0003677">
    <property type="term" value="F:DNA binding"/>
    <property type="evidence" value="ECO:0007669"/>
    <property type="project" value="UniProtKB-KW"/>
</dbReference>
<dbReference type="GeneID" id="34466452"/>
<feature type="compositionally biased region" description="Polar residues" evidence="5">
    <location>
        <begin position="61"/>
        <end position="75"/>
    </location>
</feature>
<dbReference type="SMART" id="SM00066">
    <property type="entry name" value="GAL4"/>
    <property type="match status" value="1"/>
</dbReference>
<evidence type="ECO:0000256" key="1">
    <source>
        <dbReference type="ARBA" id="ARBA00023015"/>
    </source>
</evidence>
<reference evidence="8" key="1">
    <citation type="journal article" date="2017" name="Genome Biol.">
        <title>Comparative genomics reveals high biological diversity and specific adaptations in the industrially and medically important fungal genus Aspergillus.</title>
        <authorList>
            <person name="de Vries R.P."/>
            <person name="Riley R."/>
            <person name="Wiebenga A."/>
            <person name="Aguilar-Osorio G."/>
            <person name="Amillis S."/>
            <person name="Uchima C.A."/>
            <person name="Anderluh G."/>
            <person name="Asadollahi M."/>
            <person name="Askin M."/>
            <person name="Barry K."/>
            <person name="Battaglia E."/>
            <person name="Bayram O."/>
            <person name="Benocci T."/>
            <person name="Braus-Stromeyer S.A."/>
            <person name="Caldana C."/>
            <person name="Canovas D."/>
            <person name="Cerqueira G.C."/>
            <person name="Chen F."/>
            <person name="Chen W."/>
            <person name="Choi C."/>
            <person name="Clum A."/>
            <person name="Dos Santos R.A."/>
            <person name="Damasio A.R."/>
            <person name="Diallinas G."/>
            <person name="Emri T."/>
            <person name="Fekete E."/>
            <person name="Flipphi M."/>
            <person name="Freyberg S."/>
            <person name="Gallo A."/>
            <person name="Gournas C."/>
            <person name="Habgood R."/>
            <person name="Hainaut M."/>
            <person name="Harispe M.L."/>
            <person name="Henrissat B."/>
            <person name="Hilden K.S."/>
            <person name="Hope R."/>
            <person name="Hossain A."/>
            <person name="Karabika E."/>
            <person name="Karaffa L."/>
            <person name="Karanyi Z."/>
            <person name="Krasevec N."/>
            <person name="Kuo A."/>
            <person name="Kusch H."/>
            <person name="LaButti K."/>
            <person name="Lagendijk E.L."/>
            <person name="Lapidus A."/>
            <person name="Levasseur A."/>
            <person name="Lindquist E."/>
            <person name="Lipzen A."/>
            <person name="Logrieco A.F."/>
            <person name="MacCabe A."/>
            <person name="Maekelae M.R."/>
            <person name="Malavazi I."/>
            <person name="Melin P."/>
            <person name="Meyer V."/>
            <person name="Mielnichuk N."/>
            <person name="Miskei M."/>
            <person name="Molnar A.P."/>
            <person name="Mule G."/>
            <person name="Ngan C.Y."/>
            <person name="Orejas M."/>
            <person name="Orosz E."/>
            <person name="Ouedraogo J.P."/>
            <person name="Overkamp K.M."/>
            <person name="Park H.-S."/>
            <person name="Perrone G."/>
            <person name="Piumi F."/>
            <person name="Punt P.J."/>
            <person name="Ram A.F."/>
            <person name="Ramon A."/>
            <person name="Rauscher S."/>
            <person name="Record E."/>
            <person name="Riano-Pachon D.M."/>
            <person name="Robert V."/>
            <person name="Roehrig J."/>
            <person name="Ruller R."/>
            <person name="Salamov A."/>
            <person name="Salih N.S."/>
            <person name="Samson R.A."/>
            <person name="Sandor E."/>
            <person name="Sanguinetti M."/>
            <person name="Schuetze T."/>
            <person name="Sepcic K."/>
            <person name="Shelest E."/>
            <person name="Sherlock G."/>
            <person name="Sophianopoulou V."/>
            <person name="Squina F.M."/>
            <person name="Sun H."/>
            <person name="Susca A."/>
            <person name="Todd R.B."/>
            <person name="Tsang A."/>
            <person name="Unkles S.E."/>
            <person name="van de Wiele N."/>
            <person name="van Rossen-Uffink D."/>
            <person name="Oliveira J.V."/>
            <person name="Vesth T.C."/>
            <person name="Visser J."/>
            <person name="Yu J.-H."/>
            <person name="Zhou M."/>
            <person name="Andersen M.R."/>
            <person name="Archer D.B."/>
            <person name="Baker S.E."/>
            <person name="Benoit I."/>
            <person name="Brakhage A.A."/>
            <person name="Braus G.H."/>
            <person name="Fischer R."/>
            <person name="Frisvad J.C."/>
            <person name="Goldman G.H."/>
            <person name="Houbraken J."/>
            <person name="Oakley B."/>
            <person name="Pocsi I."/>
            <person name="Scazzocchio C."/>
            <person name="Seiboth B."/>
            <person name="vanKuyk P.A."/>
            <person name="Wortman J."/>
            <person name="Dyer P.S."/>
            <person name="Grigoriev I.V."/>
        </authorList>
    </citation>
    <scope>NUCLEOTIDE SEQUENCE [LARGE SCALE GENOMIC DNA]</scope>
    <source>
        <strain evidence="8">CBS 516.65</strain>
    </source>
</reference>
<proteinExistence type="predicted"/>
<sequence>METVLREACDNCHRRKTRCPSDGGGPCTNCRASGQVCTFSPRSRIGRPRVRPSRSKRNRTRTPSLTQTDGDNNAGSHIPTVFDPVPGYTTPVPSIMLGGADGGNASLPDETTLASEPSYMHSPWESALEPFPMSLTEPSIPFDNEFPFFSPDEVGSLCQSPSQITENEISQRDLVFLSPNKNLSVPRTTTSPALVPEQQPQQSYMEDRPECKGKSLITVYGQLSQLLFTLHLAHDTFCRGEMLGISDRSSIEQIFSTVSSLCDVLIWLSQSAPSASDPTLSLSPCPLLIISMISTVVEIYQRVLDGGLRPSMGLMQPPSSSRSALPSPPISITSRSSPFLEKQPADTHTRLRCLSDGITMDFHLSLLEGIFGWGCSETNNEREVRRKLESTHKELQVFMEKWKKVA</sequence>
<evidence type="ECO:0000313" key="8">
    <source>
        <dbReference type="Proteomes" id="UP000184300"/>
    </source>
</evidence>
<dbReference type="InterPro" id="IPR001138">
    <property type="entry name" value="Zn2Cys6_DnaBD"/>
</dbReference>
<name>A0A1L9VIB6_ASPGL</name>
<evidence type="ECO:0000259" key="6">
    <source>
        <dbReference type="PROSITE" id="PS50048"/>
    </source>
</evidence>
<dbReference type="OrthoDB" id="4356994at2759"/>
<dbReference type="VEuPathDB" id="FungiDB:ASPGLDRAFT_82925"/>
<feature type="region of interest" description="Disordered" evidence="5">
    <location>
        <begin position="187"/>
        <end position="208"/>
    </location>
</feature>
<keyword evidence="3" id="KW-0804">Transcription</keyword>
<dbReference type="CDD" id="cd00067">
    <property type="entry name" value="GAL4"/>
    <property type="match status" value="1"/>
</dbReference>
<dbReference type="Gene3D" id="4.10.240.10">
    <property type="entry name" value="Zn(2)-C6 fungal-type DNA-binding domain"/>
    <property type="match status" value="1"/>
</dbReference>
<protein>
    <recommendedName>
        <fullName evidence="6">Zn(2)-C6 fungal-type domain-containing protein</fullName>
    </recommendedName>
</protein>
<gene>
    <name evidence="7" type="ORF">ASPGLDRAFT_82925</name>
</gene>
<dbReference type="RefSeq" id="XP_022400313.1">
    <property type="nucleotide sequence ID" value="XM_022550192.1"/>
</dbReference>
<evidence type="ECO:0000256" key="2">
    <source>
        <dbReference type="ARBA" id="ARBA00023125"/>
    </source>
</evidence>
<dbReference type="InterPro" id="IPR036864">
    <property type="entry name" value="Zn2-C6_fun-type_DNA-bd_sf"/>
</dbReference>
<evidence type="ECO:0000256" key="3">
    <source>
        <dbReference type="ARBA" id="ARBA00023163"/>
    </source>
</evidence>
<dbReference type="Pfam" id="PF00172">
    <property type="entry name" value="Zn_clus"/>
    <property type="match status" value="1"/>
</dbReference>
<dbReference type="GO" id="GO:0008270">
    <property type="term" value="F:zinc ion binding"/>
    <property type="evidence" value="ECO:0007669"/>
    <property type="project" value="InterPro"/>
</dbReference>
<keyword evidence="4" id="KW-0539">Nucleus</keyword>
<keyword evidence="8" id="KW-1185">Reference proteome</keyword>
<keyword evidence="2" id="KW-0238">DNA-binding</keyword>
<accession>A0A1L9VIB6</accession>
<dbReference type="InterPro" id="IPR050797">
    <property type="entry name" value="Carb_Metab_Trans_Reg"/>
</dbReference>
<dbReference type="PANTHER" id="PTHR31668">
    <property type="entry name" value="GLUCOSE TRANSPORT TRANSCRIPTION REGULATOR RGT1-RELATED-RELATED"/>
    <property type="match status" value="1"/>
</dbReference>
<evidence type="ECO:0000256" key="4">
    <source>
        <dbReference type="ARBA" id="ARBA00023242"/>
    </source>
</evidence>
<organism evidence="7 8">
    <name type="scientific">Aspergillus glaucus CBS 516.65</name>
    <dbReference type="NCBI Taxonomy" id="1160497"/>
    <lineage>
        <taxon>Eukaryota</taxon>
        <taxon>Fungi</taxon>
        <taxon>Dikarya</taxon>
        <taxon>Ascomycota</taxon>
        <taxon>Pezizomycotina</taxon>
        <taxon>Eurotiomycetes</taxon>
        <taxon>Eurotiomycetidae</taxon>
        <taxon>Eurotiales</taxon>
        <taxon>Aspergillaceae</taxon>
        <taxon>Aspergillus</taxon>
        <taxon>Aspergillus subgen. Aspergillus</taxon>
    </lineage>
</organism>
<evidence type="ECO:0000313" key="7">
    <source>
        <dbReference type="EMBL" id="OJJ83615.1"/>
    </source>
</evidence>
<dbReference type="PROSITE" id="PS00463">
    <property type="entry name" value="ZN2_CY6_FUNGAL_1"/>
    <property type="match status" value="1"/>
</dbReference>
<dbReference type="GO" id="GO:0000981">
    <property type="term" value="F:DNA-binding transcription factor activity, RNA polymerase II-specific"/>
    <property type="evidence" value="ECO:0007669"/>
    <property type="project" value="InterPro"/>
</dbReference>
<feature type="compositionally biased region" description="Basic residues" evidence="5">
    <location>
        <begin position="44"/>
        <end position="60"/>
    </location>
</feature>
<dbReference type="Proteomes" id="UP000184300">
    <property type="component" value="Unassembled WGS sequence"/>
</dbReference>
<dbReference type="EMBL" id="KV878899">
    <property type="protein sequence ID" value="OJJ83615.1"/>
    <property type="molecule type" value="Genomic_DNA"/>
</dbReference>